<dbReference type="RefSeq" id="WP_133404975.1">
    <property type="nucleotide sequence ID" value="NZ_SMTK01000006.1"/>
</dbReference>
<name>A0A4R5TMA6_9MICC</name>
<dbReference type="AlphaFoldDB" id="A0A4R5TMA6"/>
<accession>A0A4R5TMA6</accession>
<proteinExistence type="predicted"/>
<dbReference type="OrthoDB" id="5193886at2"/>
<protein>
    <submittedName>
        <fullName evidence="2">GIY-YIG nuclease family protein</fullName>
    </submittedName>
</protein>
<comment type="caution">
    <text evidence="2">The sequence shown here is derived from an EMBL/GenBank/DDBJ whole genome shotgun (WGS) entry which is preliminary data.</text>
</comment>
<feature type="domain" description="Bacteriophage T5 Orf172 DNA-binding" evidence="1">
    <location>
        <begin position="102"/>
        <end position="204"/>
    </location>
</feature>
<gene>
    <name evidence="2" type="ORF">E2F48_16085</name>
</gene>
<dbReference type="Pfam" id="PF10544">
    <property type="entry name" value="T5orf172"/>
    <property type="match status" value="1"/>
</dbReference>
<dbReference type="Proteomes" id="UP000295411">
    <property type="component" value="Unassembled WGS sequence"/>
</dbReference>
<dbReference type="InterPro" id="IPR018306">
    <property type="entry name" value="Phage_T5_Orf172_DNA-bd"/>
</dbReference>
<keyword evidence="3" id="KW-1185">Reference proteome</keyword>
<evidence type="ECO:0000313" key="3">
    <source>
        <dbReference type="Proteomes" id="UP000295411"/>
    </source>
</evidence>
<evidence type="ECO:0000313" key="2">
    <source>
        <dbReference type="EMBL" id="TDK23509.1"/>
    </source>
</evidence>
<evidence type="ECO:0000259" key="1">
    <source>
        <dbReference type="Pfam" id="PF10544"/>
    </source>
</evidence>
<organism evidence="2 3">
    <name type="scientific">Arthrobacter crusticola</name>
    <dbReference type="NCBI Taxonomy" id="2547960"/>
    <lineage>
        <taxon>Bacteria</taxon>
        <taxon>Bacillati</taxon>
        <taxon>Actinomycetota</taxon>
        <taxon>Actinomycetes</taxon>
        <taxon>Micrococcales</taxon>
        <taxon>Micrococcaceae</taxon>
        <taxon>Arthrobacter</taxon>
    </lineage>
</organism>
<sequence length="214" mass="23535">MADLARNLVQEPVFRRSVLGKIQEYHLAMGGAPTETDIRTLIKKAVLILARTGLLEPAGKPGWWRWRAGANIPAEQQFGAGVLAAGEFEVAPQGASEGRGSGCIYVYYFPTYKELAVRKQEARWPVKVGMTATGNSCIRVFNQQGTAMPEAPVVAYVRRTDTPRRLEQGLHAILHCRGQQLVDAPGAEWFLSSPDEIKKIVDWVLVPYSGADTT</sequence>
<dbReference type="EMBL" id="SMTK01000006">
    <property type="protein sequence ID" value="TDK23509.1"/>
    <property type="molecule type" value="Genomic_DNA"/>
</dbReference>
<reference evidence="2 3" key="1">
    <citation type="submission" date="2019-03" db="EMBL/GenBank/DDBJ databases">
        <title>Arthrobacter sp. nov., an bacterium isolated from biocrust in Mu Us Desert.</title>
        <authorList>
            <person name="Lixiong L."/>
        </authorList>
    </citation>
    <scope>NUCLEOTIDE SEQUENCE [LARGE SCALE GENOMIC DNA]</scope>
    <source>
        <strain evidence="2 3">SLN-3</strain>
    </source>
</reference>